<gene>
    <name evidence="1" type="ORF">ALC56_07724</name>
</gene>
<proteinExistence type="predicted"/>
<sequence>MIALDEISITPGEQIDHGTMSHVGLSTLRDNNEIAHALVFLLGDIFTRWKIPVVYSIISDMDSMNLNMWKVFGGIVGGKHTKIKNNNRKKLLFIADAPHPLKSMRNMLVNNKVIELLMTFVQTHKLSNSIKPNDMIPTALQFQQCSKLLVLLQYLKSSYTSNYENDARHIIDFIGRPKKKECKTIAIDQCNNLPTIMQRFILLRMRISNERKKKVSK</sequence>
<accession>A0A151JVQ3</accession>
<dbReference type="EMBL" id="KQ981688">
    <property type="protein sequence ID" value="KYN37928.1"/>
    <property type="molecule type" value="Genomic_DNA"/>
</dbReference>
<organism evidence="1 2">
    <name type="scientific">Trachymyrmex septentrionalis</name>
    <dbReference type="NCBI Taxonomy" id="34720"/>
    <lineage>
        <taxon>Eukaryota</taxon>
        <taxon>Metazoa</taxon>
        <taxon>Ecdysozoa</taxon>
        <taxon>Arthropoda</taxon>
        <taxon>Hexapoda</taxon>
        <taxon>Insecta</taxon>
        <taxon>Pterygota</taxon>
        <taxon>Neoptera</taxon>
        <taxon>Endopterygota</taxon>
        <taxon>Hymenoptera</taxon>
        <taxon>Apocrita</taxon>
        <taxon>Aculeata</taxon>
        <taxon>Formicoidea</taxon>
        <taxon>Formicidae</taxon>
        <taxon>Myrmicinae</taxon>
        <taxon>Trachymyrmex</taxon>
    </lineage>
</organism>
<reference evidence="1 2" key="1">
    <citation type="submission" date="2016-03" db="EMBL/GenBank/DDBJ databases">
        <title>Trachymyrmex septentrionalis WGS genome.</title>
        <authorList>
            <person name="Nygaard S."/>
            <person name="Hu H."/>
            <person name="Boomsma J."/>
            <person name="Zhang G."/>
        </authorList>
    </citation>
    <scope>NUCLEOTIDE SEQUENCE [LARGE SCALE GENOMIC DNA]</scope>
    <source>
        <strain evidence="1">Tsep2-gDNA-1</strain>
        <tissue evidence="1">Whole body</tissue>
    </source>
</reference>
<keyword evidence="2" id="KW-1185">Reference proteome</keyword>
<evidence type="ECO:0008006" key="3">
    <source>
        <dbReference type="Google" id="ProtNLM"/>
    </source>
</evidence>
<evidence type="ECO:0000313" key="1">
    <source>
        <dbReference type="EMBL" id="KYN37928.1"/>
    </source>
</evidence>
<evidence type="ECO:0000313" key="2">
    <source>
        <dbReference type="Proteomes" id="UP000078541"/>
    </source>
</evidence>
<protein>
    <recommendedName>
        <fullName evidence="3">THAP domain-containing protein 9</fullName>
    </recommendedName>
</protein>
<dbReference type="AlphaFoldDB" id="A0A151JVQ3"/>
<name>A0A151JVQ3_9HYME</name>
<dbReference type="Proteomes" id="UP000078541">
    <property type="component" value="Unassembled WGS sequence"/>
</dbReference>